<reference evidence="2" key="1">
    <citation type="submission" date="2017-04" db="EMBL/GenBank/DDBJ databases">
        <authorList>
            <person name="Varghese N."/>
            <person name="Submissions S."/>
        </authorList>
    </citation>
    <scope>NUCLEOTIDE SEQUENCE [LARGE SCALE GENOMIC DNA]</scope>
    <source>
        <strain evidence="2">DSM 9293</strain>
    </source>
</reference>
<dbReference type="SUPFAM" id="SSF74650">
    <property type="entry name" value="Galactose mutarotase-like"/>
    <property type="match status" value="1"/>
</dbReference>
<evidence type="ECO:0000313" key="1">
    <source>
        <dbReference type="EMBL" id="SMC06759.1"/>
    </source>
</evidence>
<evidence type="ECO:0000313" key="2">
    <source>
        <dbReference type="Proteomes" id="UP000192660"/>
    </source>
</evidence>
<dbReference type="InterPro" id="IPR008183">
    <property type="entry name" value="Aldose_1/G6P_1-epimerase"/>
</dbReference>
<dbReference type="InterPro" id="IPR011013">
    <property type="entry name" value="Gal_mutarotase_sf_dom"/>
</dbReference>
<gene>
    <name evidence="1" type="ORF">SAMN00768000_3007</name>
</gene>
<proteinExistence type="predicted"/>
<dbReference type="GO" id="GO:0030246">
    <property type="term" value="F:carbohydrate binding"/>
    <property type="evidence" value="ECO:0007669"/>
    <property type="project" value="InterPro"/>
</dbReference>
<accession>A0A1W1WKR8</accession>
<sequence length="305" mass="35292">MHDRVHLENSYWAVTLWPQWGATIGQLIHVPSQHALIRGPLTQQDLDREPYLFGMPLLFPAGRIADGQCHYGTEHWQWPRNDTAGPNHLHGFLWNKPFDIQMKSETQCVLTPATDTLSLLTHYMHQPLAVRVEYALTQQFLKMRASFTNLGRREIPFGFGYHLNICLATGWQLSLPPGRAWIMGPDLMPVRLARPGELPHAEWLHSQWNPRDLVCDMCYTVNSPEHHVVGFEDADQHQKIWLHAFAPFGHWVLYRPHKTADFISVEPYTWVHNAPHLPYPPKLTGWRVLKPGEKVETLLVWESPI</sequence>
<dbReference type="InterPro" id="IPR014718">
    <property type="entry name" value="GH-type_carb-bd"/>
</dbReference>
<dbReference type="GO" id="GO:0005975">
    <property type="term" value="P:carbohydrate metabolic process"/>
    <property type="evidence" value="ECO:0007669"/>
    <property type="project" value="InterPro"/>
</dbReference>
<dbReference type="CDD" id="cd01081">
    <property type="entry name" value="Aldose_epim"/>
    <property type="match status" value="1"/>
</dbReference>
<dbReference type="Gene3D" id="2.70.98.10">
    <property type="match status" value="1"/>
</dbReference>
<dbReference type="OrthoDB" id="9795355at2"/>
<keyword evidence="2" id="KW-1185">Reference proteome</keyword>
<dbReference type="Pfam" id="PF01263">
    <property type="entry name" value="Aldose_epim"/>
    <property type="match status" value="1"/>
</dbReference>
<name>A0A1W1WKR8_SULTA</name>
<dbReference type="AlphaFoldDB" id="A0A1W1WKR8"/>
<dbReference type="EMBL" id="FWWY01000001">
    <property type="protein sequence ID" value="SMC06759.1"/>
    <property type="molecule type" value="Genomic_DNA"/>
</dbReference>
<dbReference type="RefSeq" id="WP_020374051.1">
    <property type="nucleotide sequence ID" value="NZ_FWWY01000001.1"/>
</dbReference>
<dbReference type="Proteomes" id="UP000192660">
    <property type="component" value="Unassembled WGS sequence"/>
</dbReference>
<dbReference type="GO" id="GO:0016853">
    <property type="term" value="F:isomerase activity"/>
    <property type="evidence" value="ECO:0007669"/>
    <property type="project" value="InterPro"/>
</dbReference>
<protein>
    <submittedName>
        <fullName evidence="1">Aldose 1-epimerase</fullName>
    </submittedName>
</protein>
<organism evidence="1 2">
    <name type="scientific">Sulfobacillus thermosulfidooxidans (strain DSM 9293 / VKM B-1269 / AT-1)</name>
    <dbReference type="NCBI Taxonomy" id="929705"/>
    <lineage>
        <taxon>Bacteria</taxon>
        <taxon>Bacillati</taxon>
        <taxon>Bacillota</taxon>
        <taxon>Clostridia</taxon>
        <taxon>Eubacteriales</taxon>
        <taxon>Clostridiales Family XVII. Incertae Sedis</taxon>
        <taxon>Sulfobacillus</taxon>
    </lineage>
</organism>
<dbReference type="STRING" id="28034.BFX07_10750"/>